<dbReference type="Pfam" id="PF26130">
    <property type="entry name" value="PB1-like"/>
    <property type="match status" value="1"/>
</dbReference>
<gene>
    <name evidence="3" type="ORF">L195_g037941</name>
</gene>
<evidence type="ECO:0000313" key="3">
    <source>
        <dbReference type="EMBL" id="PNX81916.1"/>
    </source>
</evidence>
<sequence>MVRDLNVHFHHGGRFVDGNGTYMGSVTEKECDSDVWGYFEIVDLINKLGYIEICEIWYDFADQLKPLDNDFTAIEVANWARTNGKVDVYVVHPITQPDFVMDKAQPKPLSQNKNEAQPEPVSQPDNEAQLESEVENSEVDDDDERGAGSKKQKNKGDSDKESDDEEGSKPVYSGFVMPKSMEDYKWEKGTKFSSKNENHVGSRVVDRKEDPTIAIPTIYRKEIYKDVYSSIIYPTSGQNMWDKTNNVDILPPPLRRAP</sequence>
<dbReference type="AlphaFoldDB" id="A0A2K3LTR2"/>
<proteinExistence type="predicted"/>
<reference evidence="3 4" key="1">
    <citation type="journal article" date="2014" name="Am. J. Bot.">
        <title>Genome assembly and annotation for red clover (Trifolium pratense; Fabaceae).</title>
        <authorList>
            <person name="Istvanek J."/>
            <person name="Jaros M."/>
            <person name="Krenek A."/>
            <person name="Repkova J."/>
        </authorList>
    </citation>
    <scope>NUCLEOTIDE SEQUENCE [LARGE SCALE GENOMIC DNA]</scope>
    <source>
        <strain evidence="4">cv. Tatra</strain>
        <tissue evidence="3">Young leaves</tissue>
    </source>
</reference>
<feature type="domain" description="PB1-like" evidence="2">
    <location>
        <begin position="1"/>
        <end position="92"/>
    </location>
</feature>
<dbReference type="EMBL" id="ASHM01040889">
    <property type="protein sequence ID" value="PNX81916.1"/>
    <property type="molecule type" value="Genomic_DNA"/>
</dbReference>
<comment type="caution">
    <text evidence="3">The sequence shown here is derived from an EMBL/GenBank/DDBJ whole genome shotgun (WGS) entry which is preliminary data.</text>
</comment>
<evidence type="ECO:0000259" key="2">
    <source>
        <dbReference type="Pfam" id="PF26130"/>
    </source>
</evidence>
<accession>A0A2K3LTR2</accession>
<evidence type="ECO:0000256" key="1">
    <source>
        <dbReference type="SAM" id="MobiDB-lite"/>
    </source>
</evidence>
<evidence type="ECO:0000313" key="4">
    <source>
        <dbReference type="Proteomes" id="UP000236291"/>
    </source>
</evidence>
<protein>
    <recommendedName>
        <fullName evidence="2">PB1-like domain-containing protein</fullName>
    </recommendedName>
</protein>
<feature type="region of interest" description="Disordered" evidence="1">
    <location>
        <begin position="104"/>
        <end position="175"/>
    </location>
</feature>
<dbReference type="InterPro" id="IPR058594">
    <property type="entry name" value="PB1-like_dom_pln"/>
</dbReference>
<dbReference type="Proteomes" id="UP000236291">
    <property type="component" value="Unassembled WGS sequence"/>
</dbReference>
<organism evidence="3 4">
    <name type="scientific">Trifolium pratense</name>
    <name type="common">Red clover</name>
    <dbReference type="NCBI Taxonomy" id="57577"/>
    <lineage>
        <taxon>Eukaryota</taxon>
        <taxon>Viridiplantae</taxon>
        <taxon>Streptophyta</taxon>
        <taxon>Embryophyta</taxon>
        <taxon>Tracheophyta</taxon>
        <taxon>Spermatophyta</taxon>
        <taxon>Magnoliopsida</taxon>
        <taxon>eudicotyledons</taxon>
        <taxon>Gunneridae</taxon>
        <taxon>Pentapetalae</taxon>
        <taxon>rosids</taxon>
        <taxon>fabids</taxon>
        <taxon>Fabales</taxon>
        <taxon>Fabaceae</taxon>
        <taxon>Papilionoideae</taxon>
        <taxon>50 kb inversion clade</taxon>
        <taxon>NPAAA clade</taxon>
        <taxon>Hologalegina</taxon>
        <taxon>IRL clade</taxon>
        <taxon>Trifolieae</taxon>
        <taxon>Trifolium</taxon>
    </lineage>
</organism>
<feature type="non-terminal residue" evidence="3">
    <location>
        <position position="258"/>
    </location>
</feature>
<name>A0A2K3LTR2_TRIPR</name>
<reference evidence="3 4" key="2">
    <citation type="journal article" date="2017" name="Front. Plant Sci.">
        <title>Gene Classification and Mining of Molecular Markers Useful in Red Clover (Trifolium pratense) Breeding.</title>
        <authorList>
            <person name="Istvanek J."/>
            <person name="Dluhosova J."/>
            <person name="Dluhos P."/>
            <person name="Patkova L."/>
            <person name="Nedelnik J."/>
            <person name="Repkova J."/>
        </authorList>
    </citation>
    <scope>NUCLEOTIDE SEQUENCE [LARGE SCALE GENOMIC DNA]</scope>
    <source>
        <strain evidence="4">cv. Tatra</strain>
        <tissue evidence="3">Young leaves</tissue>
    </source>
</reference>
<feature type="compositionally biased region" description="Acidic residues" evidence="1">
    <location>
        <begin position="128"/>
        <end position="144"/>
    </location>
</feature>